<evidence type="ECO:0000256" key="5">
    <source>
        <dbReference type="SAM" id="MobiDB-lite"/>
    </source>
</evidence>
<dbReference type="Proteomes" id="UP000272474">
    <property type="component" value="Unassembled WGS sequence"/>
</dbReference>
<keyword evidence="9" id="KW-1185">Reference proteome</keyword>
<dbReference type="InterPro" id="IPR010432">
    <property type="entry name" value="RDD"/>
</dbReference>
<dbReference type="GO" id="GO:0016020">
    <property type="term" value="C:membrane"/>
    <property type="evidence" value="ECO:0007669"/>
    <property type="project" value="UniProtKB-SubCell"/>
</dbReference>
<accession>A0A3A9YMD7</accession>
<comment type="subcellular location">
    <subcellularLocation>
        <location evidence="1">Membrane</location>
        <topology evidence="1">Multi-pass membrane protein</topology>
    </subcellularLocation>
</comment>
<gene>
    <name evidence="8" type="ORF">D7294_28230</name>
</gene>
<dbReference type="PANTHER" id="PTHR38480:SF1">
    <property type="entry name" value="SLR0254 PROTEIN"/>
    <property type="match status" value="1"/>
</dbReference>
<comment type="caution">
    <text evidence="8">The sequence shown here is derived from an EMBL/GenBank/DDBJ whole genome shotgun (WGS) entry which is preliminary data.</text>
</comment>
<dbReference type="Pfam" id="PF06271">
    <property type="entry name" value="RDD"/>
    <property type="match status" value="1"/>
</dbReference>
<dbReference type="PANTHER" id="PTHR38480">
    <property type="entry name" value="SLR0254 PROTEIN"/>
    <property type="match status" value="1"/>
</dbReference>
<proteinExistence type="predicted"/>
<evidence type="ECO:0000256" key="2">
    <source>
        <dbReference type="ARBA" id="ARBA00022692"/>
    </source>
</evidence>
<name>A0A3A9YMD7_9ACTN</name>
<feature type="domain" description="RDD" evidence="7">
    <location>
        <begin position="17"/>
        <end position="143"/>
    </location>
</feature>
<keyword evidence="3 6" id="KW-1133">Transmembrane helix</keyword>
<sequence>MSRVVTGDAVVLGLQPARLPSRAMAVVFDLVVLLAGYLALSVVLQSTVLPLGSAAALAVQAALLMLVLVGVPVAVETLSRGRSLGKLAFGLRVVREDGGPIRFRHALVRGAVGFLEILATLGSVACLASLVSAQGRRLGDVFAGALVVRERLPGAGRALAPSPGVAAGVAAGGLADLDLSQVPEPLWLAVRQYLARAWQLDRRVSWSMAVTLANDVAARIGAPPPGGLHPAEYLAAVAAERQRREAGRSAAFGGAPAAPAPWAPAAGHGPAAVPAEPVASGGFAAPGGPPPGGSISAAGPAPGGRPPSVGPALPEGPPVRRTGFIPPA</sequence>
<dbReference type="RefSeq" id="WP_120684638.1">
    <property type="nucleotide sequence ID" value="NZ_RBAL01000025.1"/>
</dbReference>
<evidence type="ECO:0000256" key="1">
    <source>
        <dbReference type="ARBA" id="ARBA00004141"/>
    </source>
</evidence>
<dbReference type="EMBL" id="RBAL01000025">
    <property type="protein sequence ID" value="RKN37425.1"/>
    <property type="molecule type" value="Genomic_DNA"/>
</dbReference>
<evidence type="ECO:0000256" key="6">
    <source>
        <dbReference type="SAM" id="Phobius"/>
    </source>
</evidence>
<feature type="compositionally biased region" description="Low complexity" evidence="5">
    <location>
        <begin position="293"/>
        <end position="302"/>
    </location>
</feature>
<dbReference type="OrthoDB" id="9787732at2"/>
<organism evidence="8 9">
    <name type="scientific">Streptomyces hoynatensis</name>
    <dbReference type="NCBI Taxonomy" id="1141874"/>
    <lineage>
        <taxon>Bacteria</taxon>
        <taxon>Bacillati</taxon>
        <taxon>Actinomycetota</taxon>
        <taxon>Actinomycetes</taxon>
        <taxon>Kitasatosporales</taxon>
        <taxon>Streptomycetaceae</taxon>
        <taxon>Streptomyces</taxon>
    </lineage>
</organism>
<feature type="compositionally biased region" description="Low complexity" evidence="5">
    <location>
        <begin position="263"/>
        <end position="283"/>
    </location>
</feature>
<evidence type="ECO:0000256" key="3">
    <source>
        <dbReference type="ARBA" id="ARBA00022989"/>
    </source>
</evidence>
<keyword evidence="2 6" id="KW-0812">Transmembrane</keyword>
<feature type="transmembrane region" description="Helical" evidence="6">
    <location>
        <begin position="54"/>
        <end position="75"/>
    </location>
</feature>
<feature type="transmembrane region" description="Helical" evidence="6">
    <location>
        <begin position="111"/>
        <end position="131"/>
    </location>
</feature>
<feature type="compositionally biased region" description="Pro residues" evidence="5">
    <location>
        <begin position="303"/>
        <end position="317"/>
    </location>
</feature>
<feature type="region of interest" description="Disordered" evidence="5">
    <location>
        <begin position="263"/>
        <end position="328"/>
    </location>
</feature>
<evidence type="ECO:0000313" key="9">
    <source>
        <dbReference type="Proteomes" id="UP000272474"/>
    </source>
</evidence>
<evidence type="ECO:0000313" key="8">
    <source>
        <dbReference type="EMBL" id="RKN37425.1"/>
    </source>
</evidence>
<evidence type="ECO:0000256" key="4">
    <source>
        <dbReference type="ARBA" id="ARBA00023136"/>
    </source>
</evidence>
<evidence type="ECO:0000259" key="7">
    <source>
        <dbReference type="Pfam" id="PF06271"/>
    </source>
</evidence>
<feature type="transmembrane region" description="Helical" evidence="6">
    <location>
        <begin position="26"/>
        <end position="48"/>
    </location>
</feature>
<reference evidence="8 9" key="1">
    <citation type="journal article" date="2014" name="Int. J. Syst. Evol. Microbiol.">
        <title>Streptomyces hoynatensis sp. nov., isolated from deep marine sediment.</title>
        <authorList>
            <person name="Veyisoglu A."/>
            <person name="Sahin N."/>
        </authorList>
    </citation>
    <scope>NUCLEOTIDE SEQUENCE [LARGE SCALE GENOMIC DNA]</scope>
    <source>
        <strain evidence="8 9">KCTC 29097</strain>
    </source>
</reference>
<protein>
    <submittedName>
        <fullName evidence="8">RDD family protein</fullName>
    </submittedName>
</protein>
<keyword evidence="4 6" id="KW-0472">Membrane</keyword>
<dbReference type="AlphaFoldDB" id="A0A3A9YMD7"/>